<reference evidence="3" key="1">
    <citation type="journal article" date="2019" name="Int. J. Syst. Evol. Microbiol.">
        <title>The Global Catalogue of Microorganisms (GCM) 10K type strain sequencing project: providing services to taxonomists for standard genome sequencing and annotation.</title>
        <authorList>
            <consortium name="The Broad Institute Genomics Platform"/>
            <consortium name="The Broad Institute Genome Sequencing Center for Infectious Disease"/>
            <person name="Wu L."/>
            <person name="Ma J."/>
        </authorList>
    </citation>
    <scope>NUCLEOTIDE SEQUENCE [LARGE SCALE GENOMIC DNA]</scope>
    <source>
        <strain evidence="3">JCM 18127</strain>
    </source>
</reference>
<proteinExistence type="predicted"/>
<feature type="region of interest" description="Disordered" evidence="1">
    <location>
        <begin position="490"/>
        <end position="527"/>
    </location>
</feature>
<organism evidence="2 3">
    <name type="scientific">Nocardioides nanhaiensis</name>
    <dbReference type="NCBI Taxonomy" id="1476871"/>
    <lineage>
        <taxon>Bacteria</taxon>
        <taxon>Bacillati</taxon>
        <taxon>Actinomycetota</taxon>
        <taxon>Actinomycetes</taxon>
        <taxon>Propionibacteriales</taxon>
        <taxon>Nocardioidaceae</taxon>
        <taxon>Nocardioides</taxon>
    </lineage>
</organism>
<dbReference type="InterPro" id="IPR006311">
    <property type="entry name" value="TAT_signal"/>
</dbReference>
<keyword evidence="3" id="KW-1185">Reference proteome</keyword>
<protein>
    <submittedName>
        <fullName evidence="2">DUF1800 domain-containing protein</fullName>
    </submittedName>
</protein>
<dbReference type="EMBL" id="BAABIM010000003">
    <property type="protein sequence ID" value="GAA4692717.1"/>
    <property type="molecule type" value="Genomic_DNA"/>
</dbReference>
<evidence type="ECO:0000313" key="2">
    <source>
        <dbReference type="EMBL" id="GAA4692717.1"/>
    </source>
</evidence>
<comment type="caution">
    <text evidence="2">The sequence shown here is derived from an EMBL/GenBank/DDBJ whole genome shotgun (WGS) entry which is preliminary data.</text>
</comment>
<feature type="compositionally biased region" description="Basic residues" evidence="1">
    <location>
        <begin position="498"/>
        <end position="514"/>
    </location>
</feature>
<dbReference type="Proteomes" id="UP001500621">
    <property type="component" value="Unassembled WGS sequence"/>
</dbReference>
<gene>
    <name evidence="2" type="ORF">GCM10023226_33340</name>
</gene>
<dbReference type="PROSITE" id="PS51318">
    <property type="entry name" value="TAT"/>
    <property type="match status" value="1"/>
</dbReference>
<dbReference type="InterPro" id="IPR014917">
    <property type="entry name" value="DUF1800"/>
</dbReference>
<evidence type="ECO:0000256" key="1">
    <source>
        <dbReference type="SAM" id="MobiDB-lite"/>
    </source>
</evidence>
<sequence length="595" mass="65891">MDHATLSTPRTTIRTNTHATTRTTTGQQQPTLPLPGRRLLLQGMAATGVAVGLTSRMAVPDAAAAAAPAETTRLLSAPDRHLVSRFSYGITPALAESVRTAGGARAWFDRQLDHTRVPDGAGAELDGWWPSLDRSAADLWQRQVQEVEGGWQVMENYQRWCLARRMRSNRQVHEIMTEFWLHHLNVPANGDAAFTYRTAYDRVVREHALGRFEDLLFATITHPAMGIYLNNAVSTKSAPNENLGRELLELHTVGRGHYGEDDVKGSARILTGWSVDLWKTWAAAYKPERHWTGPVTVMGFSDANADPDGREVTRRYLSYLARHPQTARRIARKLAVKFVRDDVPDSLVEKLAQTYLSSGTDISAVLRALVATPEFKGAAGAKVRDPGEDVVATYRALGVTLSKPPAGNAGRNHAANVALWQASSVGARPFHWPQPDGQPIDNASWSSPSRLMASFDLHYAMSGRWWPKDGITYRQPTDWFPPAEYKTVQVPAKADSKKGRRGKNGKGKRGKNGRGRSSATTRPQRVRKPLTFARLVDHLSRQMLHQPASDALLKACCEAVDVKRDTVINAEHGVVKWNFQRVLTTVLDSPTHLSR</sequence>
<dbReference type="RefSeq" id="WP_345267916.1">
    <property type="nucleotide sequence ID" value="NZ_BAABIM010000003.1"/>
</dbReference>
<dbReference type="Pfam" id="PF08811">
    <property type="entry name" value="DUF1800"/>
    <property type="match status" value="1"/>
</dbReference>
<name>A0ABP8WNH8_9ACTN</name>
<feature type="region of interest" description="Disordered" evidence="1">
    <location>
        <begin position="1"/>
        <end position="33"/>
    </location>
</feature>
<evidence type="ECO:0000313" key="3">
    <source>
        <dbReference type="Proteomes" id="UP001500621"/>
    </source>
</evidence>
<accession>A0ABP8WNH8</accession>